<evidence type="ECO:0000313" key="9">
    <source>
        <dbReference type="EMBL" id="NMG77277.1"/>
    </source>
</evidence>
<evidence type="ECO:0000256" key="2">
    <source>
        <dbReference type="ARBA" id="ARBA00022617"/>
    </source>
</evidence>
<gene>
    <name evidence="9" type="ORF">GPA25_21205</name>
</gene>
<evidence type="ECO:0000256" key="1">
    <source>
        <dbReference type="ARBA" id="ARBA00022448"/>
    </source>
</evidence>
<evidence type="ECO:0000256" key="6">
    <source>
        <dbReference type="PROSITE-ProRule" id="PRU00433"/>
    </source>
</evidence>
<dbReference type="PANTHER" id="PTHR40942:SF4">
    <property type="entry name" value="CYTOCHROME C5"/>
    <property type="match status" value="1"/>
</dbReference>
<dbReference type="Proteomes" id="UP000648984">
    <property type="component" value="Unassembled WGS sequence"/>
</dbReference>
<accession>A0ABX1QI82</accession>
<evidence type="ECO:0000256" key="7">
    <source>
        <dbReference type="SAM" id="SignalP"/>
    </source>
</evidence>
<keyword evidence="3 6" id="KW-0479">Metal-binding</keyword>
<comment type="caution">
    <text evidence="9">The sequence shown here is derived from an EMBL/GenBank/DDBJ whole genome shotgun (WGS) entry which is preliminary data.</text>
</comment>
<name>A0ABX1QI82_9RHOO</name>
<dbReference type="InterPro" id="IPR002323">
    <property type="entry name" value="Cyt_CIE"/>
</dbReference>
<organism evidence="9 10">
    <name type="scientific">Aromatoleum diolicum</name>
    <dbReference type="NCBI Taxonomy" id="75796"/>
    <lineage>
        <taxon>Bacteria</taxon>
        <taxon>Pseudomonadati</taxon>
        <taxon>Pseudomonadota</taxon>
        <taxon>Betaproteobacteria</taxon>
        <taxon>Rhodocyclales</taxon>
        <taxon>Rhodocyclaceae</taxon>
        <taxon>Aromatoleum</taxon>
    </lineage>
</organism>
<evidence type="ECO:0000313" key="10">
    <source>
        <dbReference type="Proteomes" id="UP000648984"/>
    </source>
</evidence>
<keyword evidence="4" id="KW-0249">Electron transport</keyword>
<dbReference type="PANTHER" id="PTHR40942">
    <property type="match status" value="1"/>
</dbReference>
<dbReference type="Pfam" id="PF13442">
    <property type="entry name" value="Cytochrome_CBB3"/>
    <property type="match status" value="1"/>
</dbReference>
<keyword evidence="1" id="KW-0813">Transport</keyword>
<dbReference type="RefSeq" id="WP_169262405.1">
    <property type="nucleotide sequence ID" value="NZ_WTVQ01000056.1"/>
</dbReference>
<protein>
    <submittedName>
        <fullName evidence="9">Cytochrome c5 family protein</fullName>
    </submittedName>
</protein>
<evidence type="ECO:0000256" key="5">
    <source>
        <dbReference type="ARBA" id="ARBA00023004"/>
    </source>
</evidence>
<proteinExistence type="predicted"/>
<feature type="signal peptide" evidence="7">
    <location>
        <begin position="1"/>
        <end position="21"/>
    </location>
</feature>
<evidence type="ECO:0000259" key="8">
    <source>
        <dbReference type="PROSITE" id="PS51007"/>
    </source>
</evidence>
<dbReference type="SUPFAM" id="SSF46626">
    <property type="entry name" value="Cytochrome c"/>
    <property type="match status" value="1"/>
</dbReference>
<reference evidence="9 10" key="1">
    <citation type="submission" date="2019-12" db="EMBL/GenBank/DDBJ databases">
        <title>Comparative genomics gives insights into the taxonomy of the Azoarcus-Aromatoleum group and reveals separate origins of nif in the plant-associated Azoarcus and non-plant-associated Aromatoleum sub-groups.</title>
        <authorList>
            <person name="Lafos M."/>
            <person name="Maluk M."/>
            <person name="Batista M."/>
            <person name="Junghare M."/>
            <person name="Carmona M."/>
            <person name="Faoro H."/>
            <person name="Cruz L.M."/>
            <person name="Battistoni F."/>
            <person name="De Souza E."/>
            <person name="Pedrosa F."/>
            <person name="Chen W.-M."/>
            <person name="Poole P.S."/>
            <person name="Dixon R.A."/>
            <person name="James E.K."/>
        </authorList>
    </citation>
    <scope>NUCLEOTIDE SEQUENCE [LARGE SCALE GENOMIC DNA]</scope>
    <source>
        <strain evidence="9 10">22Lin</strain>
    </source>
</reference>
<dbReference type="EMBL" id="WTVQ01000056">
    <property type="protein sequence ID" value="NMG77277.1"/>
    <property type="molecule type" value="Genomic_DNA"/>
</dbReference>
<evidence type="ECO:0000256" key="3">
    <source>
        <dbReference type="ARBA" id="ARBA00022723"/>
    </source>
</evidence>
<dbReference type="PRINTS" id="PR00607">
    <property type="entry name" value="CYTCHROMECIE"/>
</dbReference>
<feature type="domain" description="Cytochrome c" evidence="8">
    <location>
        <begin position="19"/>
        <end position="99"/>
    </location>
</feature>
<keyword evidence="5 6" id="KW-0408">Iron</keyword>
<sequence length="100" mass="10343">MKHFVTLLGLFLLSTASNVTAADGKAIYTQICRACHATGVAGAPVLGDRTAWAARLPVGFEALLQSALRGKGGMPPKGGNAGLTDDQVREAVAYMIAQSQ</sequence>
<dbReference type="Gene3D" id="1.10.760.10">
    <property type="entry name" value="Cytochrome c-like domain"/>
    <property type="match status" value="1"/>
</dbReference>
<keyword evidence="10" id="KW-1185">Reference proteome</keyword>
<dbReference type="PROSITE" id="PS51007">
    <property type="entry name" value="CYTC"/>
    <property type="match status" value="1"/>
</dbReference>
<feature type="chain" id="PRO_5047505032" evidence="7">
    <location>
        <begin position="22"/>
        <end position="100"/>
    </location>
</feature>
<evidence type="ECO:0000256" key="4">
    <source>
        <dbReference type="ARBA" id="ARBA00022982"/>
    </source>
</evidence>
<keyword evidence="2 6" id="KW-0349">Heme</keyword>
<dbReference type="InterPro" id="IPR009056">
    <property type="entry name" value="Cyt_c-like_dom"/>
</dbReference>
<dbReference type="InterPro" id="IPR036909">
    <property type="entry name" value="Cyt_c-like_dom_sf"/>
</dbReference>
<keyword evidence="7" id="KW-0732">Signal</keyword>